<protein>
    <submittedName>
        <fullName evidence="2">Uncharacterized protein</fullName>
    </submittedName>
</protein>
<proteinExistence type="predicted"/>
<dbReference type="AlphaFoldDB" id="A0A844Z3H0"/>
<organism evidence="2 3">
    <name type="scientific">Alteraurantiacibacter buctensis</name>
    <dbReference type="NCBI Taxonomy" id="1503981"/>
    <lineage>
        <taxon>Bacteria</taxon>
        <taxon>Pseudomonadati</taxon>
        <taxon>Pseudomonadota</taxon>
        <taxon>Alphaproteobacteria</taxon>
        <taxon>Sphingomonadales</taxon>
        <taxon>Erythrobacteraceae</taxon>
        <taxon>Alteraurantiacibacter</taxon>
    </lineage>
</organism>
<name>A0A844Z3H0_9SPHN</name>
<keyword evidence="3" id="KW-1185">Reference proteome</keyword>
<gene>
    <name evidence="2" type="ORF">GRI99_17990</name>
</gene>
<feature type="transmembrane region" description="Helical" evidence="1">
    <location>
        <begin position="31"/>
        <end position="49"/>
    </location>
</feature>
<keyword evidence="1" id="KW-0812">Transmembrane</keyword>
<evidence type="ECO:0000256" key="1">
    <source>
        <dbReference type="SAM" id="Phobius"/>
    </source>
</evidence>
<keyword evidence="1" id="KW-0472">Membrane</keyword>
<dbReference type="RefSeq" id="WP_160773443.1">
    <property type="nucleotide sequence ID" value="NZ_WTYV01000011.1"/>
</dbReference>
<evidence type="ECO:0000313" key="2">
    <source>
        <dbReference type="EMBL" id="MXO73511.1"/>
    </source>
</evidence>
<accession>A0A844Z3H0</accession>
<dbReference type="Proteomes" id="UP000466966">
    <property type="component" value="Unassembled WGS sequence"/>
</dbReference>
<reference evidence="2 3" key="1">
    <citation type="submission" date="2019-12" db="EMBL/GenBank/DDBJ databases">
        <title>Genomic-based taxomic classification of the family Erythrobacteraceae.</title>
        <authorList>
            <person name="Xu L."/>
        </authorList>
    </citation>
    <scope>NUCLEOTIDE SEQUENCE [LARGE SCALE GENOMIC DNA]</scope>
    <source>
        <strain evidence="2 3">M0322</strain>
    </source>
</reference>
<sequence>MSRSLCWAFALIVLALSNALGWVSDSSAQTMFAVIPALWVATTFGGRCWPKRAA</sequence>
<keyword evidence="1" id="KW-1133">Transmembrane helix</keyword>
<comment type="caution">
    <text evidence="2">The sequence shown here is derived from an EMBL/GenBank/DDBJ whole genome shotgun (WGS) entry which is preliminary data.</text>
</comment>
<evidence type="ECO:0000313" key="3">
    <source>
        <dbReference type="Proteomes" id="UP000466966"/>
    </source>
</evidence>
<dbReference type="EMBL" id="WTYV01000011">
    <property type="protein sequence ID" value="MXO73511.1"/>
    <property type="molecule type" value="Genomic_DNA"/>
</dbReference>